<dbReference type="EMBL" id="AOTD01000130">
    <property type="protein sequence ID" value="EMG30690.1"/>
    <property type="molecule type" value="Genomic_DNA"/>
</dbReference>
<evidence type="ECO:0000256" key="2">
    <source>
        <dbReference type="ARBA" id="ARBA00022723"/>
    </source>
</evidence>
<dbReference type="Pfam" id="PF00753">
    <property type="entry name" value="Lactamase_B"/>
    <property type="match status" value="1"/>
</dbReference>
<dbReference type="PATRIC" id="fig|1073353.3.peg.1093"/>
<gene>
    <name evidence="6" type="ORF">H740_05125</name>
</gene>
<keyword evidence="3" id="KW-0378">Hydrolase</keyword>
<evidence type="ECO:0000256" key="1">
    <source>
        <dbReference type="ARBA" id="ARBA00001947"/>
    </source>
</evidence>
<accession>M3GZ06</accession>
<sequence>QFILIKFYKRTNVKIFSKPCGDYQTNCYVVSKNGCEIIIDPGQDSYDFVVKNSHALLTILNTHGHSDHVLDNVSLKNFFNVPVYIHKDDNFMLHDDLWDAGQQPMYDAICVGGAKFEDVKFNIEDFEIEFMHFPGHTPGCCMVRVDDVIFSGDFLFRGSIGRYDFPFSNAEDMRQSLLKCKNLQGDFVLYPGHGDKTTLKAERANLDFWINMIGREMRF</sequence>
<protein>
    <submittedName>
        <fullName evidence="6">DNA polymerase III subunit epsilon</fullName>
    </submittedName>
</protein>
<comment type="cofactor">
    <cofactor evidence="1">
        <name>Zn(2+)</name>
        <dbReference type="ChEBI" id="CHEBI:29105"/>
    </cofactor>
</comment>
<dbReference type="STRING" id="1073353.H740_05125"/>
<evidence type="ECO:0000313" key="7">
    <source>
        <dbReference type="Proteomes" id="UP000011782"/>
    </source>
</evidence>
<evidence type="ECO:0000313" key="6">
    <source>
        <dbReference type="EMBL" id="EMG30690.1"/>
    </source>
</evidence>
<keyword evidence="2" id="KW-0479">Metal-binding</keyword>
<dbReference type="GO" id="GO:0046872">
    <property type="term" value="F:metal ion binding"/>
    <property type="evidence" value="ECO:0007669"/>
    <property type="project" value="UniProtKB-KW"/>
</dbReference>
<dbReference type="SMART" id="SM00849">
    <property type="entry name" value="Lactamase_B"/>
    <property type="match status" value="1"/>
</dbReference>
<evidence type="ECO:0000259" key="5">
    <source>
        <dbReference type="SMART" id="SM00849"/>
    </source>
</evidence>
<name>M3GZ06_9BACT</name>
<proteinExistence type="predicted"/>
<dbReference type="InterPro" id="IPR036866">
    <property type="entry name" value="RibonucZ/Hydroxyglut_hydro"/>
</dbReference>
<dbReference type="Gene3D" id="3.60.15.10">
    <property type="entry name" value="Ribonuclease Z/Hydroxyacylglutathione hydrolase-like"/>
    <property type="match status" value="1"/>
</dbReference>
<dbReference type="Proteomes" id="UP000011782">
    <property type="component" value="Unassembled WGS sequence"/>
</dbReference>
<dbReference type="PANTHER" id="PTHR46233:SF3">
    <property type="entry name" value="HYDROXYACYLGLUTATHIONE HYDROLASE GLOC"/>
    <property type="match status" value="1"/>
</dbReference>
<keyword evidence="4" id="KW-0862">Zinc</keyword>
<dbReference type="CDD" id="cd06262">
    <property type="entry name" value="metallo-hydrolase-like_MBL-fold"/>
    <property type="match status" value="1"/>
</dbReference>
<dbReference type="InterPro" id="IPR051453">
    <property type="entry name" value="MBL_Glyoxalase_II"/>
</dbReference>
<dbReference type="PANTHER" id="PTHR46233">
    <property type="entry name" value="HYDROXYACYLGLUTATHIONE HYDROLASE GLOC"/>
    <property type="match status" value="1"/>
</dbReference>
<evidence type="ECO:0000256" key="4">
    <source>
        <dbReference type="ARBA" id="ARBA00022833"/>
    </source>
</evidence>
<organism evidence="6 7">
    <name type="scientific">Campylobacter showae CC57C</name>
    <dbReference type="NCBI Taxonomy" id="1073353"/>
    <lineage>
        <taxon>Bacteria</taxon>
        <taxon>Pseudomonadati</taxon>
        <taxon>Campylobacterota</taxon>
        <taxon>Epsilonproteobacteria</taxon>
        <taxon>Campylobacterales</taxon>
        <taxon>Campylobacteraceae</taxon>
        <taxon>Campylobacter</taxon>
    </lineage>
</organism>
<comment type="caution">
    <text evidence="6">The sequence shown here is derived from an EMBL/GenBank/DDBJ whole genome shotgun (WGS) entry which is preliminary data.</text>
</comment>
<feature type="domain" description="Metallo-beta-lactamase" evidence="5">
    <location>
        <begin position="24"/>
        <end position="193"/>
    </location>
</feature>
<dbReference type="InterPro" id="IPR001279">
    <property type="entry name" value="Metallo-B-lactamas"/>
</dbReference>
<dbReference type="AlphaFoldDB" id="M3GZ06"/>
<dbReference type="SUPFAM" id="SSF56281">
    <property type="entry name" value="Metallo-hydrolase/oxidoreductase"/>
    <property type="match status" value="1"/>
</dbReference>
<evidence type="ECO:0000256" key="3">
    <source>
        <dbReference type="ARBA" id="ARBA00022801"/>
    </source>
</evidence>
<dbReference type="GO" id="GO:0016787">
    <property type="term" value="F:hydrolase activity"/>
    <property type="evidence" value="ECO:0007669"/>
    <property type="project" value="UniProtKB-KW"/>
</dbReference>
<reference evidence="6 7" key="1">
    <citation type="submission" date="2013-02" db="EMBL/GenBank/DDBJ databases">
        <title>Co-occurrence of anaerobic bacteria in colorectal carcinomas.</title>
        <authorList>
            <person name="Holt R.A."/>
            <person name="Warren R.L."/>
            <person name="Allen-Vercoe E."/>
            <person name="Pleasance S."/>
            <person name="Freeman D.J."/>
            <person name="Watson P."/>
            <person name="Moore R."/>
            <person name="Cochrane K."/>
        </authorList>
    </citation>
    <scope>NUCLEOTIDE SEQUENCE [LARGE SCALE GENOMIC DNA]</scope>
    <source>
        <strain evidence="6 7">CC57C</strain>
    </source>
</reference>
<feature type="non-terminal residue" evidence="6">
    <location>
        <position position="1"/>
    </location>
</feature>